<dbReference type="PANTHER" id="PTHR46599">
    <property type="entry name" value="PIGGYBAC TRANSPOSABLE ELEMENT-DERIVED PROTEIN 4"/>
    <property type="match status" value="1"/>
</dbReference>
<dbReference type="EMBL" id="NBNE01015321">
    <property type="protein sequence ID" value="OWY93857.1"/>
    <property type="molecule type" value="Genomic_DNA"/>
</dbReference>
<sequence>MGVYVVGTIMTNRLGFDKQVRERRKTQPAAIPRGSFLDSRSTAVPSMVAFHWWDRKPLMHWVNHDGVVDSIQRYVRRVGVETVPCTAAVNNYQRWMGGVDVHDQLRLQRFSLQTSTRFSK</sequence>
<keyword evidence="2" id="KW-1185">Reference proteome</keyword>
<evidence type="ECO:0000313" key="2">
    <source>
        <dbReference type="Proteomes" id="UP000198211"/>
    </source>
</evidence>
<reference evidence="2" key="1">
    <citation type="submission" date="2017-03" db="EMBL/GenBank/DDBJ databases">
        <title>Phytopthora megakarya and P. palmivora, two closely related causual agents of cacao black pod achieved similar genome size and gene model numbers by different mechanisms.</title>
        <authorList>
            <person name="Ali S."/>
            <person name="Shao J."/>
            <person name="Larry D.J."/>
            <person name="Kronmiller B."/>
            <person name="Shen D."/>
            <person name="Strem M.D."/>
            <person name="Melnick R.L."/>
            <person name="Guiltinan M.J."/>
            <person name="Tyler B.M."/>
            <person name="Meinhardt L.W."/>
            <person name="Bailey B.A."/>
        </authorList>
    </citation>
    <scope>NUCLEOTIDE SEQUENCE [LARGE SCALE GENOMIC DNA]</scope>
    <source>
        <strain evidence="2">zdho120</strain>
    </source>
</reference>
<dbReference type="STRING" id="4795.A0A225UKV2"/>
<dbReference type="OrthoDB" id="89093at2759"/>
<dbReference type="PANTHER" id="PTHR46599:SF3">
    <property type="entry name" value="PIGGYBAC TRANSPOSABLE ELEMENT-DERIVED PROTEIN 4"/>
    <property type="match status" value="1"/>
</dbReference>
<gene>
    <name evidence="1" type="ORF">PHMEG_00036587</name>
</gene>
<comment type="caution">
    <text evidence="1">The sequence shown here is derived from an EMBL/GenBank/DDBJ whole genome shotgun (WGS) entry which is preliminary data.</text>
</comment>
<name>A0A225UKV2_9STRA</name>
<organism evidence="1 2">
    <name type="scientific">Phytophthora megakarya</name>
    <dbReference type="NCBI Taxonomy" id="4795"/>
    <lineage>
        <taxon>Eukaryota</taxon>
        <taxon>Sar</taxon>
        <taxon>Stramenopiles</taxon>
        <taxon>Oomycota</taxon>
        <taxon>Peronosporomycetes</taxon>
        <taxon>Peronosporales</taxon>
        <taxon>Peronosporaceae</taxon>
        <taxon>Phytophthora</taxon>
    </lineage>
</organism>
<dbReference type="AlphaFoldDB" id="A0A225UKV2"/>
<accession>A0A225UKV2</accession>
<proteinExistence type="predicted"/>
<protein>
    <submittedName>
        <fullName evidence="1">Uncharacterized protein</fullName>
    </submittedName>
</protein>
<dbReference type="Proteomes" id="UP000198211">
    <property type="component" value="Unassembled WGS sequence"/>
</dbReference>
<evidence type="ECO:0000313" key="1">
    <source>
        <dbReference type="EMBL" id="OWY93857.1"/>
    </source>
</evidence>